<feature type="non-terminal residue" evidence="1">
    <location>
        <position position="1"/>
    </location>
</feature>
<proteinExistence type="predicted"/>
<sequence length="86" mass="9743">LPGAEEVPLKIGITYRTTRSFVRFEFRKNWIMVLVRSAAYPMEDPKNIISDVTSHGWGFNGKLKMIATDDPDYIFGIIKASYGSTL</sequence>
<protein>
    <submittedName>
        <fullName evidence="1">Uncharacterized protein</fullName>
    </submittedName>
</protein>
<dbReference type="AlphaFoldDB" id="K1Z4D6"/>
<accession>K1Z4D6</accession>
<comment type="caution">
    <text evidence="1">The sequence shown here is derived from an EMBL/GenBank/DDBJ whole genome shotgun (WGS) entry which is preliminary data.</text>
</comment>
<reference evidence="1" key="1">
    <citation type="journal article" date="2012" name="Science">
        <title>Fermentation, hydrogen, and sulfur metabolism in multiple uncultivated bacterial phyla.</title>
        <authorList>
            <person name="Wrighton K.C."/>
            <person name="Thomas B.C."/>
            <person name="Sharon I."/>
            <person name="Miller C.S."/>
            <person name="Castelle C.J."/>
            <person name="VerBerkmoes N.C."/>
            <person name="Wilkins M.J."/>
            <person name="Hettich R.L."/>
            <person name="Lipton M.S."/>
            <person name="Williams K.H."/>
            <person name="Long P.E."/>
            <person name="Banfield J.F."/>
        </authorList>
    </citation>
    <scope>NUCLEOTIDE SEQUENCE [LARGE SCALE GENOMIC DNA]</scope>
</reference>
<organism evidence="1">
    <name type="scientific">uncultured bacterium</name>
    <name type="common">gcode 4</name>
    <dbReference type="NCBI Taxonomy" id="1234023"/>
    <lineage>
        <taxon>Bacteria</taxon>
        <taxon>environmental samples</taxon>
    </lineage>
</organism>
<dbReference type="EMBL" id="AMFJ01028966">
    <property type="protein sequence ID" value="EKD44111.1"/>
    <property type="molecule type" value="Genomic_DNA"/>
</dbReference>
<name>K1Z4D6_9BACT</name>
<gene>
    <name evidence="1" type="ORF">ACD_71C00235G0003</name>
</gene>
<evidence type="ECO:0000313" key="1">
    <source>
        <dbReference type="EMBL" id="EKD44111.1"/>
    </source>
</evidence>